<name>A0A2J6PV83_9HELO</name>
<feature type="signal peptide" evidence="3">
    <location>
        <begin position="1"/>
        <end position="18"/>
    </location>
</feature>
<sequence>LGAASTFAVLSFDILVNAGLSELTGDIGTATTMVGFPPGIYTGTKYIGSAALSALTAGRNVYNQIVAMSGYTPLGENLAGQSLGPGVYQFSHGAILAAGGVLTLVGTGSSTDTWIFQIGGSLLATAGSTIALSNGAQACNVYWQVGLDATFDAGSVFQGHVLAYEQVTADADAVIHGSLFCLYGTVTLDAVEVD</sequence>
<protein>
    <recommendedName>
        <fullName evidence="6">Antifreeze protein</fullName>
    </recommendedName>
</protein>
<feature type="chain" id="PRO_5014322038" description="Antifreeze protein" evidence="3">
    <location>
        <begin position="19"/>
        <end position="194"/>
    </location>
</feature>
<organism evidence="4 5">
    <name type="scientific">Hyaloscypha hepaticicola</name>
    <dbReference type="NCBI Taxonomy" id="2082293"/>
    <lineage>
        <taxon>Eukaryota</taxon>
        <taxon>Fungi</taxon>
        <taxon>Dikarya</taxon>
        <taxon>Ascomycota</taxon>
        <taxon>Pezizomycotina</taxon>
        <taxon>Leotiomycetes</taxon>
        <taxon>Helotiales</taxon>
        <taxon>Hyaloscyphaceae</taxon>
        <taxon>Hyaloscypha</taxon>
    </lineage>
</organism>
<comment type="similarity">
    <text evidence="1">Belongs to the ice-binding protein family.</text>
</comment>
<evidence type="ECO:0000256" key="3">
    <source>
        <dbReference type="SAM" id="SignalP"/>
    </source>
</evidence>
<evidence type="ECO:0000313" key="4">
    <source>
        <dbReference type="EMBL" id="PMD17836.1"/>
    </source>
</evidence>
<keyword evidence="2 3" id="KW-0732">Signal</keyword>
<feature type="non-terminal residue" evidence="4">
    <location>
        <position position="1"/>
    </location>
</feature>
<evidence type="ECO:0000256" key="2">
    <source>
        <dbReference type="ARBA" id="ARBA00022729"/>
    </source>
</evidence>
<reference evidence="4 5" key="1">
    <citation type="submission" date="2016-05" db="EMBL/GenBank/DDBJ databases">
        <title>A degradative enzymes factory behind the ericoid mycorrhizal symbiosis.</title>
        <authorList>
            <consortium name="DOE Joint Genome Institute"/>
            <person name="Martino E."/>
            <person name="Morin E."/>
            <person name="Grelet G."/>
            <person name="Kuo A."/>
            <person name="Kohler A."/>
            <person name="Daghino S."/>
            <person name="Barry K."/>
            <person name="Choi C."/>
            <person name="Cichocki N."/>
            <person name="Clum A."/>
            <person name="Copeland A."/>
            <person name="Hainaut M."/>
            <person name="Haridas S."/>
            <person name="Labutti K."/>
            <person name="Lindquist E."/>
            <person name="Lipzen A."/>
            <person name="Khouja H.-R."/>
            <person name="Murat C."/>
            <person name="Ohm R."/>
            <person name="Olson A."/>
            <person name="Spatafora J."/>
            <person name="Veneault-Fourrey C."/>
            <person name="Henrissat B."/>
            <person name="Grigoriev I."/>
            <person name="Martin F."/>
            <person name="Perotto S."/>
        </authorList>
    </citation>
    <scope>NUCLEOTIDE SEQUENCE [LARGE SCALE GENOMIC DNA]</scope>
    <source>
        <strain evidence="4 5">UAMH 7357</strain>
    </source>
</reference>
<dbReference type="Pfam" id="PF11999">
    <property type="entry name" value="Ice_binding"/>
    <property type="match status" value="1"/>
</dbReference>
<proteinExistence type="inferred from homology"/>
<dbReference type="EMBL" id="KZ613497">
    <property type="protein sequence ID" value="PMD17836.1"/>
    <property type="molecule type" value="Genomic_DNA"/>
</dbReference>
<gene>
    <name evidence="4" type="ORF">NA56DRAFT_537481</name>
</gene>
<evidence type="ECO:0008006" key="6">
    <source>
        <dbReference type="Google" id="ProtNLM"/>
    </source>
</evidence>
<dbReference type="InterPro" id="IPR021884">
    <property type="entry name" value="Ice-bd_prot"/>
</dbReference>
<evidence type="ECO:0000256" key="1">
    <source>
        <dbReference type="ARBA" id="ARBA00005445"/>
    </source>
</evidence>
<keyword evidence="5" id="KW-1185">Reference proteome</keyword>
<feature type="non-terminal residue" evidence="4">
    <location>
        <position position="194"/>
    </location>
</feature>
<dbReference type="OrthoDB" id="10264374at2759"/>
<dbReference type="AlphaFoldDB" id="A0A2J6PV83"/>
<accession>A0A2J6PV83</accession>
<evidence type="ECO:0000313" key="5">
    <source>
        <dbReference type="Proteomes" id="UP000235672"/>
    </source>
</evidence>
<dbReference type="Proteomes" id="UP000235672">
    <property type="component" value="Unassembled WGS sequence"/>
</dbReference>